<sequence length="70" mass="7773">MSRELKSTQAFWLGHLSYAAALEIPLSTYAEAQAVTLADLMAWEKRLIVQGFPVPPRCRPARFVAVEVVA</sequence>
<reference evidence="1 2" key="1">
    <citation type="submission" date="2020-03" db="EMBL/GenBank/DDBJ databases">
        <title>Complete Genome Sequence of Halomonas hydrothermalis Strain Slthf2, Halophilic Bacterium Isolated from Deep-Sea Hydrothermal-Vent Environments.</title>
        <authorList>
            <person name="Takeyama N."/>
            <person name="Huang M."/>
            <person name="Sato K."/>
            <person name="Galipon J."/>
            <person name="Arakawa K."/>
        </authorList>
    </citation>
    <scope>NUCLEOTIDE SEQUENCE [LARGE SCALE GENOMIC DNA]</scope>
    <source>
        <strain evidence="1 2">Slthf2</strain>
    </source>
</reference>
<evidence type="ECO:0000313" key="1">
    <source>
        <dbReference type="EMBL" id="BCB09585.1"/>
    </source>
</evidence>
<keyword evidence="2" id="KW-1185">Reference proteome</keyword>
<gene>
    <name evidence="1" type="ORF">HHSLTHF2_34750</name>
</gene>
<dbReference type="Proteomes" id="UP000502259">
    <property type="component" value="Chromosome"/>
</dbReference>
<organism evidence="1 2">
    <name type="scientific">Halomonas hydrothermalis</name>
    <dbReference type="NCBI Taxonomy" id="115561"/>
    <lineage>
        <taxon>Bacteria</taxon>
        <taxon>Pseudomonadati</taxon>
        <taxon>Pseudomonadota</taxon>
        <taxon>Gammaproteobacteria</taxon>
        <taxon>Oceanospirillales</taxon>
        <taxon>Halomonadaceae</taxon>
        <taxon>Halomonas</taxon>
    </lineage>
</organism>
<name>A0A6F8U9J1_9GAMM</name>
<dbReference type="EMBL" id="AP022843">
    <property type="protein sequence ID" value="BCB09585.1"/>
    <property type="molecule type" value="Genomic_DNA"/>
</dbReference>
<protein>
    <submittedName>
        <fullName evidence="1">Uncharacterized protein</fullName>
    </submittedName>
</protein>
<evidence type="ECO:0000313" key="2">
    <source>
        <dbReference type="Proteomes" id="UP000502259"/>
    </source>
</evidence>
<accession>A0A6F8U9J1</accession>
<dbReference type="AlphaFoldDB" id="A0A6F8U9J1"/>
<dbReference type="RefSeq" id="WP_172422277.1">
    <property type="nucleotide sequence ID" value="NZ_AP022843.1"/>
</dbReference>
<proteinExistence type="predicted"/>